<dbReference type="SUPFAM" id="SSF53271">
    <property type="entry name" value="PRTase-like"/>
    <property type="match status" value="1"/>
</dbReference>
<dbReference type="AlphaFoldDB" id="A0A916WNV2"/>
<sequence>MVRLVPRGDRGDKRSMLHRLTSPLRWAVDYVLPPRCAGCGTPVGEDHRFCATCWGKLRFIAPPWCAACHVPFAFDRGEGAVCASCAAAPPRHAGVRAAVAYGDVAGSLAVRLKHGGRIAIAGTMARAMVRLVPEGADLLIPVPLHRARLWRRGFNQAALIAAALSRRCGVAHDPLVLERLRATRLLRGLGRRARARMVAGAFRVRPSRRAAIKGRSVILVDDVYTTGATALACTRALLAAGAGSVTILCWARVLAGADAND</sequence>
<accession>A0A916WNV2</accession>
<feature type="domain" description="Double zinc ribbon" evidence="2">
    <location>
        <begin position="28"/>
        <end position="86"/>
    </location>
</feature>
<dbReference type="PANTHER" id="PTHR47505:SF1">
    <property type="entry name" value="DNA UTILIZATION PROTEIN YHGH"/>
    <property type="match status" value="1"/>
</dbReference>
<name>A0A916WNV2_9SPHN</name>
<gene>
    <name evidence="3" type="ORF">GCM10011380_01580</name>
</gene>
<evidence type="ECO:0000313" key="3">
    <source>
        <dbReference type="EMBL" id="GGB15795.1"/>
    </source>
</evidence>
<protein>
    <submittedName>
        <fullName evidence="3">Amidophosphoribosyltransferase</fullName>
    </submittedName>
</protein>
<evidence type="ECO:0000256" key="1">
    <source>
        <dbReference type="ARBA" id="ARBA00008007"/>
    </source>
</evidence>
<dbReference type="PANTHER" id="PTHR47505">
    <property type="entry name" value="DNA UTILIZATION PROTEIN YHGH"/>
    <property type="match status" value="1"/>
</dbReference>
<dbReference type="Gene3D" id="3.40.50.2020">
    <property type="match status" value="1"/>
</dbReference>
<keyword evidence="4" id="KW-1185">Reference proteome</keyword>
<proteinExistence type="inferred from homology"/>
<dbReference type="EMBL" id="BMIH01000001">
    <property type="protein sequence ID" value="GGB15795.1"/>
    <property type="molecule type" value="Genomic_DNA"/>
</dbReference>
<dbReference type="Pfam" id="PF18912">
    <property type="entry name" value="DZR_2"/>
    <property type="match status" value="1"/>
</dbReference>
<comment type="caution">
    <text evidence="3">The sequence shown here is derived from an EMBL/GenBank/DDBJ whole genome shotgun (WGS) entry which is preliminary data.</text>
</comment>
<dbReference type="InterPro" id="IPR051910">
    <property type="entry name" value="ComF/GntX_DNA_util-trans"/>
</dbReference>
<dbReference type="Proteomes" id="UP000623067">
    <property type="component" value="Unassembled WGS sequence"/>
</dbReference>
<dbReference type="InterPro" id="IPR029057">
    <property type="entry name" value="PRTase-like"/>
</dbReference>
<comment type="similarity">
    <text evidence="1">Belongs to the ComF/GntX family.</text>
</comment>
<organism evidence="3 4">
    <name type="scientific">Sphingomonas metalli</name>
    <dbReference type="NCBI Taxonomy" id="1779358"/>
    <lineage>
        <taxon>Bacteria</taxon>
        <taxon>Pseudomonadati</taxon>
        <taxon>Pseudomonadota</taxon>
        <taxon>Alphaproteobacteria</taxon>
        <taxon>Sphingomonadales</taxon>
        <taxon>Sphingomonadaceae</taxon>
        <taxon>Sphingomonas</taxon>
    </lineage>
</organism>
<evidence type="ECO:0000313" key="4">
    <source>
        <dbReference type="Proteomes" id="UP000623067"/>
    </source>
</evidence>
<reference evidence="3" key="1">
    <citation type="journal article" date="2014" name="Int. J. Syst. Evol. Microbiol.">
        <title>Complete genome sequence of Corynebacterium casei LMG S-19264T (=DSM 44701T), isolated from a smear-ripened cheese.</title>
        <authorList>
            <consortium name="US DOE Joint Genome Institute (JGI-PGF)"/>
            <person name="Walter F."/>
            <person name="Albersmeier A."/>
            <person name="Kalinowski J."/>
            <person name="Ruckert C."/>
        </authorList>
    </citation>
    <scope>NUCLEOTIDE SEQUENCE</scope>
    <source>
        <strain evidence="3">CGMCC 1.15330</strain>
    </source>
</reference>
<evidence type="ECO:0000259" key="2">
    <source>
        <dbReference type="Pfam" id="PF18912"/>
    </source>
</evidence>
<dbReference type="CDD" id="cd06223">
    <property type="entry name" value="PRTases_typeI"/>
    <property type="match status" value="1"/>
</dbReference>
<reference evidence="3" key="2">
    <citation type="submission" date="2020-09" db="EMBL/GenBank/DDBJ databases">
        <authorList>
            <person name="Sun Q."/>
            <person name="Zhou Y."/>
        </authorList>
    </citation>
    <scope>NUCLEOTIDE SEQUENCE</scope>
    <source>
        <strain evidence="3">CGMCC 1.15330</strain>
    </source>
</reference>
<dbReference type="InterPro" id="IPR000836">
    <property type="entry name" value="PRTase_dom"/>
</dbReference>
<dbReference type="InterPro" id="IPR044005">
    <property type="entry name" value="DZR_2"/>
</dbReference>